<evidence type="ECO:0000259" key="6">
    <source>
        <dbReference type="Pfam" id="PF14759"/>
    </source>
</evidence>
<comment type="caution">
    <text evidence="7">The sequence shown here is derived from an EMBL/GenBank/DDBJ whole genome shotgun (WGS) entry which is preliminary data.</text>
</comment>
<dbReference type="SUPFAM" id="SSF51905">
    <property type="entry name" value="FAD/NAD(P)-binding domain"/>
    <property type="match status" value="2"/>
</dbReference>
<dbReference type="PANTHER" id="PTHR43557:SF2">
    <property type="entry name" value="RIESKE DOMAIN-CONTAINING PROTEIN-RELATED"/>
    <property type="match status" value="1"/>
</dbReference>
<protein>
    <submittedName>
        <fullName evidence="7">Ferredoxin reductase</fullName>
    </submittedName>
</protein>
<dbReference type="InterPro" id="IPR023753">
    <property type="entry name" value="FAD/NAD-binding_dom"/>
</dbReference>
<gene>
    <name evidence="7" type="ORF">GB2207_04244</name>
</gene>
<dbReference type="PRINTS" id="PR00368">
    <property type="entry name" value="FADPNR"/>
</dbReference>
<keyword evidence="2" id="KW-0285">Flavoprotein</keyword>
<proteinExistence type="predicted"/>
<keyword evidence="4" id="KW-0560">Oxidoreductase</keyword>
<dbReference type="Gene3D" id="3.30.390.30">
    <property type="match status" value="1"/>
</dbReference>
<comment type="cofactor">
    <cofactor evidence="1">
        <name>FAD</name>
        <dbReference type="ChEBI" id="CHEBI:57692"/>
    </cofactor>
</comment>
<dbReference type="HOGENOM" id="CLU_003291_4_0_6"/>
<dbReference type="Pfam" id="PF07992">
    <property type="entry name" value="Pyr_redox_2"/>
    <property type="match status" value="1"/>
</dbReference>
<dbReference type="AlphaFoldDB" id="Q1YQY9"/>
<dbReference type="InterPro" id="IPR028202">
    <property type="entry name" value="Reductase_C"/>
</dbReference>
<sequence length="402" mass="43478">MKSGVVIIGAGQAAAVAAATLRKEKYTGTIKILGDESHPPYDRPPLSKHYLAGELSLAETLIRPLAFYSDNDIELLTNTRVASIDIESKQVVTESETVFDYDKLVITTGSRARRLDLPGCQLGGIFYLRSLNDVDLIRASMGSAKKLCVIGGGYVGLEVAAVATKAGLDVTVIETQERILQRVTTPEMSDYYHSLHTERGVNIMLNQAVTGFDGEGSVSKVLCGDLSVDADIVVIGVGILPNVEIAENAGLECDNGIVVDDHGQTSNPDIYAAGDCANHPNRLLNRRLRLESVPNAIEQARVACINLLGGDLEYASIPWFWSDQYELKLQMVGFSADGEESVVRGDKSTNKFAVFHLKEGRVVAVDAVNNSKAFMLGKRLYGKSVDAKLLADESVELKAFLK</sequence>
<evidence type="ECO:0000256" key="4">
    <source>
        <dbReference type="ARBA" id="ARBA00023002"/>
    </source>
</evidence>
<organism evidence="7 8">
    <name type="scientific">gamma proteobacterium HTCC2207</name>
    <dbReference type="NCBI Taxonomy" id="314287"/>
    <lineage>
        <taxon>Bacteria</taxon>
        <taxon>Pseudomonadati</taxon>
        <taxon>Pseudomonadota</taxon>
        <taxon>Gammaproteobacteria</taxon>
        <taxon>Cellvibrionales</taxon>
        <taxon>Porticoccaceae</taxon>
        <taxon>SAR92 clade</taxon>
    </lineage>
</organism>
<reference evidence="7 8" key="1">
    <citation type="submission" date="2006-03" db="EMBL/GenBank/DDBJ databases">
        <authorList>
            <person name="Giovannoni S.J."/>
            <person name="Cho J.-C."/>
            <person name="Ferriera S."/>
            <person name="Johnson J."/>
            <person name="Kravitz S."/>
            <person name="Halpern A."/>
            <person name="Remington K."/>
            <person name="Beeson K."/>
            <person name="Tran B."/>
            <person name="Rogers Y.-H."/>
            <person name="Friedman R."/>
            <person name="Venter J.C."/>
        </authorList>
    </citation>
    <scope>NUCLEOTIDE SEQUENCE [LARGE SCALE GENOMIC DNA]</scope>
    <source>
        <strain evidence="7 8">HTCC2207</strain>
    </source>
</reference>
<dbReference type="GO" id="GO:0005737">
    <property type="term" value="C:cytoplasm"/>
    <property type="evidence" value="ECO:0007669"/>
    <property type="project" value="TreeGrafter"/>
</dbReference>
<evidence type="ECO:0000256" key="1">
    <source>
        <dbReference type="ARBA" id="ARBA00001974"/>
    </source>
</evidence>
<keyword evidence="3" id="KW-0274">FAD</keyword>
<dbReference type="OrthoDB" id="9800167at2"/>
<evidence type="ECO:0000256" key="3">
    <source>
        <dbReference type="ARBA" id="ARBA00022827"/>
    </source>
</evidence>
<dbReference type="Gene3D" id="3.50.50.60">
    <property type="entry name" value="FAD/NAD(P)-binding domain"/>
    <property type="match status" value="2"/>
</dbReference>
<dbReference type="GO" id="GO:0016651">
    <property type="term" value="F:oxidoreductase activity, acting on NAD(P)H"/>
    <property type="evidence" value="ECO:0007669"/>
    <property type="project" value="TreeGrafter"/>
</dbReference>
<dbReference type="InterPro" id="IPR016156">
    <property type="entry name" value="FAD/NAD-linked_Rdtase_dimer_sf"/>
</dbReference>
<evidence type="ECO:0000313" key="8">
    <source>
        <dbReference type="Proteomes" id="UP000005555"/>
    </source>
</evidence>
<dbReference type="PRINTS" id="PR00411">
    <property type="entry name" value="PNDRDTASEI"/>
</dbReference>
<dbReference type="EMBL" id="AAPI01000005">
    <property type="protein sequence ID" value="EAS46819.1"/>
    <property type="molecule type" value="Genomic_DNA"/>
</dbReference>
<dbReference type="InterPro" id="IPR036188">
    <property type="entry name" value="FAD/NAD-bd_sf"/>
</dbReference>
<feature type="domain" description="FAD/NAD(P)-binding" evidence="5">
    <location>
        <begin position="5"/>
        <end position="300"/>
    </location>
</feature>
<dbReference type="Pfam" id="PF14759">
    <property type="entry name" value="Reductase_C"/>
    <property type="match status" value="1"/>
</dbReference>
<dbReference type="InterPro" id="IPR050446">
    <property type="entry name" value="FAD-oxidoreductase/Apoptosis"/>
</dbReference>
<name>Q1YQY9_9GAMM</name>
<evidence type="ECO:0000313" key="7">
    <source>
        <dbReference type="EMBL" id="EAS46819.1"/>
    </source>
</evidence>
<accession>Q1YQY9</accession>
<dbReference type="SUPFAM" id="SSF55424">
    <property type="entry name" value="FAD/NAD-linked reductases, dimerisation (C-terminal) domain"/>
    <property type="match status" value="1"/>
</dbReference>
<feature type="domain" description="Reductase C-terminal" evidence="6">
    <location>
        <begin position="319"/>
        <end position="400"/>
    </location>
</feature>
<dbReference type="STRING" id="314287.GB2207_04244"/>
<dbReference type="Proteomes" id="UP000005555">
    <property type="component" value="Unassembled WGS sequence"/>
</dbReference>
<dbReference type="eggNOG" id="COG1251">
    <property type="taxonomic scope" value="Bacteria"/>
</dbReference>
<keyword evidence="8" id="KW-1185">Reference proteome</keyword>
<evidence type="ECO:0000256" key="2">
    <source>
        <dbReference type="ARBA" id="ARBA00022630"/>
    </source>
</evidence>
<dbReference type="PANTHER" id="PTHR43557">
    <property type="entry name" value="APOPTOSIS-INDUCING FACTOR 1"/>
    <property type="match status" value="1"/>
</dbReference>
<evidence type="ECO:0000259" key="5">
    <source>
        <dbReference type="Pfam" id="PF07992"/>
    </source>
</evidence>